<feature type="domain" description="Secretion system C-terminal sorting" evidence="2">
    <location>
        <begin position="11"/>
        <end position="81"/>
    </location>
</feature>
<dbReference type="Pfam" id="PF18962">
    <property type="entry name" value="Por_Secre_tail"/>
    <property type="match status" value="1"/>
</dbReference>
<dbReference type="Proteomes" id="UP000321721">
    <property type="component" value="Unassembled WGS sequence"/>
</dbReference>
<evidence type="ECO:0000313" key="3">
    <source>
        <dbReference type="EMBL" id="TXB64543.1"/>
    </source>
</evidence>
<proteinExistence type="predicted"/>
<comment type="caution">
    <text evidence="3">The sequence shown here is derived from an EMBL/GenBank/DDBJ whole genome shotgun (WGS) entry which is preliminary data.</text>
</comment>
<dbReference type="RefSeq" id="WP_147100626.1">
    <property type="nucleotide sequence ID" value="NZ_VOOS01000004.1"/>
</dbReference>
<dbReference type="OrthoDB" id="1345084at2"/>
<dbReference type="AlphaFoldDB" id="A0A5C6RQM1"/>
<dbReference type="NCBIfam" id="TIGR04183">
    <property type="entry name" value="Por_Secre_tail"/>
    <property type="match status" value="1"/>
</dbReference>
<protein>
    <submittedName>
        <fullName evidence="3">T9SS type A sorting domain-containing protein</fullName>
    </submittedName>
</protein>
<keyword evidence="4" id="KW-1185">Reference proteome</keyword>
<sequence length="85" mass="9938">MEEITDNNLEIYPNPSYGALKIKLKNSDNIRRIRIYNLLGELMIDKQNHSCQIGFDYIELPGSKGEYIVVVNTDKYTFKRKVNKL</sequence>
<evidence type="ECO:0000256" key="1">
    <source>
        <dbReference type="ARBA" id="ARBA00022729"/>
    </source>
</evidence>
<gene>
    <name evidence="3" type="ORF">FRY74_08810</name>
</gene>
<dbReference type="EMBL" id="VOOS01000004">
    <property type="protein sequence ID" value="TXB64543.1"/>
    <property type="molecule type" value="Genomic_DNA"/>
</dbReference>
<reference evidence="3 4" key="1">
    <citation type="submission" date="2019-08" db="EMBL/GenBank/DDBJ databases">
        <title>Genome of Vicingus serpentipes NCIMB 15042.</title>
        <authorList>
            <person name="Bowman J.P."/>
        </authorList>
    </citation>
    <scope>NUCLEOTIDE SEQUENCE [LARGE SCALE GENOMIC DNA]</scope>
    <source>
        <strain evidence="3 4">NCIMB 15042</strain>
    </source>
</reference>
<name>A0A5C6RQM1_9FLAO</name>
<keyword evidence="1" id="KW-0732">Signal</keyword>
<dbReference type="InterPro" id="IPR026444">
    <property type="entry name" value="Secre_tail"/>
</dbReference>
<evidence type="ECO:0000259" key="2">
    <source>
        <dbReference type="Pfam" id="PF18962"/>
    </source>
</evidence>
<evidence type="ECO:0000313" key="4">
    <source>
        <dbReference type="Proteomes" id="UP000321721"/>
    </source>
</evidence>
<organism evidence="3 4">
    <name type="scientific">Vicingus serpentipes</name>
    <dbReference type="NCBI Taxonomy" id="1926625"/>
    <lineage>
        <taxon>Bacteria</taxon>
        <taxon>Pseudomonadati</taxon>
        <taxon>Bacteroidota</taxon>
        <taxon>Flavobacteriia</taxon>
        <taxon>Flavobacteriales</taxon>
        <taxon>Vicingaceae</taxon>
        <taxon>Vicingus</taxon>
    </lineage>
</organism>
<accession>A0A5C6RQM1</accession>